<reference evidence="2 3" key="1">
    <citation type="submission" date="2015-08" db="EMBL/GenBank/DDBJ databases">
        <title>Next Generation Sequencing and Analysis of the Genome of Puccinia sorghi L Schw, the Causal Agent of Maize Common Rust.</title>
        <authorList>
            <person name="Rochi L."/>
            <person name="Burguener G."/>
            <person name="Darino M."/>
            <person name="Turjanski A."/>
            <person name="Kreff E."/>
            <person name="Dieguez M.J."/>
            <person name="Sacco F."/>
        </authorList>
    </citation>
    <scope>NUCLEOTIDE SEQUENCE [LARGE SCALE GENOMIC DNA]</scope>
    <source>
        <strain evidence="2 3">RO10H11247</strain>
    </source>
</reference>
<dbReference type="VEuPathDB" id="FungiDB:VP01_867g2"/>
<dbReference type="EMBL" id="LAVV01014248">
    <property type="protein sequence ID" value="KNZ44928.1"/>
    <property type="molecule type" value="Genomic_DNA"/>
</dbReference>
<name>A0A0L6U8R2_9BASI</name>
<feature type="compositionally biased region" description="Basic and acidic residues" evidence="1">
    <location>
        <begin position="338"/>
        <end position="356"/>
    </location>
</feature>
<dbReference type="Proteomes" id="UP000037035">
    <property type="component" value="Unassembled WGS sequence"/>
</dbReference>
<proteinExistence type="predicted"/>
<sequence>MLTVFSHHSTFLPLHVAFFPPPPRFPNCTLTFEISNLTSDTTSLPFNHHPIFCFPGNQRSFLDTTRRIENLFVLRTYQGNIVFQVLVPYLYACLESLLSYVVAISFVLLLNGSHDVPDVDIGSRPTNQCDLRVSGKHSLLRPCQARDFLLSSLILIIYRYIYMYIIDPRGVVVLNPSTDMGGNIPPMHIAGVAQPNMCQPTTHLCWNSGLIPLCLSCSQNHDSISHTIFSHISITLLFNIIFLHSILKSEPDLLVLSGIDTSNLTLTVYSLLFLCVELKLIILEFYQPHSPTQTKHPPTKTPATYHTPNPKMFPEVPSPPTQSFLEPFLHQLTQETLEQKQKIQEQEESISQKEDSTSPESPANHKSPLERDQTAESLPDINSKQNNNNTEEKSAQQTEEKKHHQQSQSKLL</sequence>
<evidence type="ECO:0000256" key="1">
    <source>
        <dbReference type="SAM" id="MobiDB-lite"/>
    </source>
</evidence>
<evidence type="ECO:0000313" key="3">
    <source>
        <dbReference type="Proteomes" id="UP000037035"/>
    </source>
</evidence>
<feature type="compositionally biased region" description="Polar residues" evidence="1">
    <location>
        <begin position="380"/>
        <end position="389"/>
    </location>
</feature>
<feature type="region of interest" description="Disordered" evidence="1">
    <location>
        <begin position="338"/>
        <end position="412"/>
    </location>
</feature>
<gene>
    <name evidence="2" type="ORF">VP01_867g2</name>
</gene>
<dbReference type="AlphaFoldDB" id="A0A0L6U8R2"/>
<protein>
    <submittedName>
        <fullName evidence="2">Uncharacterized protein</fullName>
    </submittedName>
</protein>
<organism evidence="2 3">
    <name type="scientific">Puccinia sorghi</name>
    <dbReference type="NCBI Taxonomy" id="27349"/>
    <lineage>
        <taxon>Eukaryota</taxon>
        <taxon>Fungi</taxon>
        <taxon>Dikarya</taxon>
        <taxon>Basidiomycota</taxon>
        <taxon>Pucciniomycotina</taxon>
        <taxon>Pucciniomycetes</taxon>
        <taxon>Pucciniales</taxon>
        <taxon>Pucciniaceae</taxon>
        <taxon>Puccinia</taxon>
    </lineage>
</organism>
<feature type="region of interest" description="Disordered" evidence="1">
    <location>
        <begin position="291"/>
        <end position="320"/>
    </location>
</feature>
<evidence type="ECO:0000313" key="2">
    <source>
        <dbReference type="EMBL" id="KNZ44928.1"/>
    </source>
</evidence>
<accession>A0A0L6U8R2</accession>
<comment type="caution">
    <text evidence="2">The sequence shown here is derived from an EMBL/GenBank/DDBJ whole genome shotgun (WGS) entry which is preliminary data.</text>
</comment>
<feature type="compositionally biased region" description="Low complexity" evidence="1">
    <location>
        <begin position="291"/>
        <end position="308"/>
    </location>
</feature>
<keyword evidence="3" id="KW-1185">Reference proteome</keyword>
<feature type="compositionally biased region" description="Basic and acidic residues" evidence="1">
    <location>
        <begin position="390"/>
        <end position="402"/>
    </location>
</feature>